<keyword evidence="2" id="KW-0812">Transmembrane</keyword>
<protein>
    <submittedName>
        <fullName evidence="4">Uncharacterized protein</fullName>
    </submittedName>
</protein>
<evidence type="ECO:0000313" key="4">
    <source>
        <dbReference type="WBParaSite" id="PSAMB.scaffold1546size30200.g13760.t1"/>
    </source>
</evidence>
<evidence type="ECO:0000256" key="2">
    <source>
        <dbReference type="SAM" id="Phobius"/>
    </source>
</evidence>
<organism evidence="3 4">
    <name type="scientific">Plectus sambesii</name>
    <dbReference type="NCBI Taxonomy" id="2011161"/>
    <lineage>
        <taxon>Eukaryota</taxon>
        <taxon>Metazoa</taxon>
        <taxon>Ecdysozoa</taxon>
        <taxon>Nematoda</taxon>
        <taxon>Chromadorea</taxon>
        <taxon>Plectida</taxon>
        <taxon>Plectina</taxon>
        <taxon>Plectoidea</taxon>
        <taxon>Plectidae</taxon>
        <taxon>Plectus</taxon>
    </lineage>
</organism>
<feature type="compositionally biased region" description="Low complexity" evidence="1">
    <location>
        <begin position="62"/>
        <end position="78"/>
    </location>
</feature>
<keyword evidence="2" id="KW-1133">Transmembrane helix</keyword>
<dbReference type="WBParaSite" id="PSAMB.scaffold1546size30200.g13760.t1">
    <property type="protein sequence ID" value="PSAMB.scaffold1546size30200.g13760.t1"/>
    <property type="gene ID" value="PSAMB.scaffold1546size30200.g13760"/>
</dbReference>
<keyword evidence="2" id="KW-0472">Membrane</keyword>
<name>A0A914V525_9BILA</name>
<evidence type="ECO:0000313" key="3">
    <source>
        <dbReference type="Proteomes" id="UP000887566"/>
    </source>
</evidence>
<feature type="region of interest" description="Disordered" evidence="1">
    <location>
        <begin position="62"/>
        <end position="124"/>
    </location>
</feature>
<evidence type="ECO:0000256" key="1">
    <source>
        <dbReference type="SAM" id="MobiDB-lite"/>
    </source>
</evidence>
<feature type="compositionally biased region" description="Polar residues" evidence="1">
    <location>
        <begin position="105"/>
        <end position="115"/>
    </location>
</feature>
<sequence>MLTFVCIIDGVMIVLAAFCIWQLLLIFKCMRHFLEKNLANVTPTLMYSNENTRGNQRVIQMQPPTQQWQQPDPPWKTQETQYQQPIVQKEFQEPSNPFDPPPVRTISSGLPQENKGSAFVQEKY</sequence>
<dbReference type="Proteomes" id="UP000887566">
    <property type="component" value="Unplaced"/>
</dbReference>
<accession>A0A914V525</accession>
<dbReference type="AlphaFoldDB" id="A0A914V525"/>
<keyword evidence="3" id="KW-1185">Reference proteome</keyword>
<reference evidence="4" key="1">
    <citation type="submission" date="2022-11" db="UniProtKB">
        <authorList>
            <consortium name="WormBaseParasite"/>
        </authorList>
    </citation>
    <scope>IDENTIFICATION</scope>
</reference>
<feature type="transmembrane region" description="Helical" evidence="2">
    <location>
        <begin position="6"/>
        <end position="27"/>
    </location>
</feature>
<proteinExistence type="predicted"/>